<keyword evidence="4" id="KW-0378">Hydrolase</keyword>
<dbReference type="Gene3D" id="1.20.1540.10">
    <property type="entry name" value="Rhomboid-like"/>
    <property type="match status" value="1"/>
</dbReference>
<comment type="subcellular location">
    <subcellularLocation>
        <location evidence="1">Membrane</location>
        <topology evidence="1">Multi-pass membrane protein</topology>
    </subcellularLocation>
</comment>
<accession>A0A7J5ADD4</accession>
<dbReference type="InterPro" id="IPR050925">
    <property type="entry name" value="Rhomboid_protease_S54"/>
</dbReference>
<reference evidence="10 11" key="1">
    <citation type="submission" date="2019-09" db="EMBL/GenBank/DDBJ databases">
        <title>Flavobacterium sp. nov., isolated from glacier ice.</title>
        <authorList>
            <person name="Liu Q."/>
        </authorList>
    </citation>
    <scope>NUCLEOTIDE SEQUENCE [LARGE SCALE GENOMIC DNA]</scope>
    <source>
        <strain evidence="10 11">NBRC 112527</strain>
    </source>
</reference>
<dbReference type="PANTHER" id="PTHR43731">
    <property type="entry name" value="RHOMBOID PROTEASE"/>
    <property type="match status" value="1"/>
</dbReference>
<organism evidence="10 11">
    <name type="scientific">Flavobacterium luteum</name>
    <dbReference type="NCBI Taxonomy" id="2026654"/>
    <lineage>
        <taxon>Bacteria</taxon>
        <taxon>Pseudomonadati</taxon>
        <taxon>Bacteroidota</taxon>
        <taxon>Flavobacteriia</taxon>
        <taxon>Flavobacteriales</taxon>
        <taxon>Flavobacteriaceae</taxon>
        <taxon>Flavobacterium</taxon>
    </lineage>
</organism>
<evidence type="ECO:0000256" key="6">
    <source>
        <dbReference type="ARBA" id="ARBA00023136"/>
    </source>
</evidence>
<dbReference type="Pfam" id="PF01694">
    <property type="entry name" value="Rhomboid"/>
    <property type="match status" value="1"/>
</dbReference>
<comment type="caution">
    <text evidence="10">The sequence shown here is derived from an EMBL/GenBank/DDBJ whole genome shotgun (WGS) entry which is preliminary data.</text>
</comment>
<evidence type="ECO:0000256" key="1">
    <source>
        <dbReference type="ARBA" id="ARBA00004141"/>
    </source>
</evidence>
<dbReference type="GO" id="GO:0006508">
    <property type="term" value="P:proteolysis"/>
    <property type="evidence" value="ECO:0007669"/>
    <property type="project" value="UniProtKB-KW"/>
</dbReference>
<evidence type="ECO:0000313" key="10">
    <source>
        <dbReference type="EMBL" id="KAB1155059.1"/>
    </source>
</evidence>
<feature type="domain" description="Peptidase S54 rhomboid" evidence="8">
    <location>
        <begin position="61"/>
        <end position="205"/>
    </location>
</feature>
<dbReference type="GO" id="GO:0016020">
    <property type="term" value="C:membrane"/>
    <property type="evidence" value="ECO:0007669"/>
    <property type="project" value="UniProtKB-SubCell"/>
</dbReference>
<comment type="similarity">
    <text evidence="2">Belongs to the peptidase S54 family.</text>
</comment>
<dbReference type="Pfam" id="PF20216">
    <property type="entry name" value="DUF6576"/>
    <property type="match status" value="1"/>
</dbReference>
<keyword evidence="11" id="KW-1185">Reference proteome</keyword>
<evidence type="ECO:0000256" key="2">
    <source>
        <dbReference type="ARBA" id="ARBA00009045"/>
    </source>
</evidence>
<dbReference type="InterPro" id="IPR046483">
    <property type="entry name" value="DUF6576"/>
</dbReference>
<dbReference type="RefSeq" id="WP_151108019.1">
    <property type="nucleotide sequence ID" value="NZ_WAEM01000006.1"/>
</dbReference>
<dbReference type="OrthoDB" id="680602at2"/>
<feature type="transmembrane region" description="Helical" evidence="7">
    <location>
        <begin position="164"/>
        <end position="181"/>
    </location>
</feature>
<dbReference type="InterPro" id="IPR035952">
    <property type="entry name" value="Rhomboid-like_sf"/>
</dbReference>
<keyword evidence="6 7" id="KW-0472">Membrane</keyword>
<sequence length="289" mass="32701">MNILDDLKMQYKMGGFEQKLIYWNIGAFLVSILFFYQFKSGGFDFPSWISLSSNPSIALTRPWTFLTYSFFHGGFFHLFFNMMVLNFTGRIFLTFFSQKQFLGLYVLSAIFAGIVFVASYFIFGLGQNSILVGASGSIMAILIATATYSPFMNLRLLLIGNVKLWQFAFVILVLDLIQILAENTGGHIAHLAGAFFGFAYVKLLLTGTDLSKTVSFVLDKLSNLTNPKTATPFKKVHRNYAPRYEKTVPKIVIKDKTQQQIDEILDKISQSGYDSLTKEEKEFLFKAGK</sequence>
<keyword evidence="10" id="KW-0645">Protease</keyword>
<dbReference type="PANTHER" id="PTHR43731:SF14">
    <property type="entry name" value="PRESENILIN-ASSOCIATED RHOMBOID-LIKE PROTEIN, MITOCHONDRIAL"/>
    <property type="match status" value="1"/>
</dbReference>
<dbReference type="GO" id="GO:0004252">
    <property type="term" value="F:serine-type endopeptidase activity"/>
    <property type="evidence" value="ECO:0007669"/>
    <property type="project" value="InterPro"/>
</dbReference>
<dbReference type="Proteomes" id="UP000490922">
    <property type="component" value="Unassembled WGS sequence"/>
</dbReference>
<feature type="transmembrane region" description="Helical" evidence="7">
    <location>
        <begin position="101"/>
        <end position="123"/>
    </location>
</feature>
<gene>
    <name evidence="10" type="ORF">F6464_11610</name>
</gene>
<dbReference type="InterPro" id="IPR022764">
    <property type="entry name" value="Peptidase_S54_rhomboid_dom"/>
</dbReference>
<evidence type="ECO:0000256" key="3">
    <source>
        <dbReference type="ARBA" id="ARBA00022692"/>
    </source>
</evidence>
<dbReference type="EMBL" id="WAEM01000006">
    <property type="protein sequence ID" value="KAB1155059.1"/>
    <property type="molecule type" value="Genomic_DNA"/>
</dbReference>
<feature type="transmembrane region" description="Helical" evidence="7">
    <location>
        <begin position="65"/>
        <end position="89"/>
    </location>
</feature>
<feature type="domain" description="DUF6576" evidence="9">
    <location>
        <begin position="254"/>
        <end position="284"/>
    </location>
</feature>
<evidence type="ECO:0000256" key="5">
    <source>
        <dbReference type="ARBA" id="ARBA00022989"/>
    </source>
</evidence>
<evidence type="ECO:0000259" key="9">
    <source>
        <dbReference type="Pfam" id="PF20216"/>
    </source>
</evidence>
<keyword evidence="5 7" id="KW-1133">Transmembrane helix</keyword>
<keyword evidence="3 7" id="KW-0812">Transmembrane</keyword>
<feature type="transmembrane region" description="Helical" evidence="7">
    <location>
        <begin position="20"/>
        <end position="38"/>
    </location>
</feature>
<dbReference type="AlphaFoldDB" id="A0A7J5ADD4"/>
<dbReference type="SUPFAM" id="SSF144091">
    <property type="entry name" value="Rhomboid-like"/>
    <property type="match status" value="1"/>
</dbReference>
<evidence type="ECO:0000256" key="7">
    <source>
        <dbReference type="SAM" id="Phobius"/>
    </source>
</evidence>
<evidence type="ECO:0000313" key="11">
    <source>
        <dbReference type="Proteomes" id="UP000490922"/>
    </source>
</evidence>
<protein>
    <submittedName>
        <fullName evidence="10">Rhomboid family intramembrane serine protease</fullName>
    </submittedName>
</protein>
<proteinExistence type="inferred from homology"/>
<feature type="transmembrane region" description="Helical" evidence="7">
    <location>
        <begin position="187"/>
        <end position="205"/>
    </location>
</feature>
<evidence type="ECO:0000259" key="8">
    <source>
        <dbReference type="Pfam" id="PF01694"/>
    </source>
</evidence>
<name>A0A7J5ADD4_9FLAO</name>
<evidence type="ECO:0000256" key="4">
    <source>
        <dbReference type="ARBA" id="ARBA00022801"/>
    </source>
</evidence>
<feature type="transmembrane region" description="Helical" evidence="7">
    <location>
        <begin position="129"/>
        <end position="152"/>
    </location>
</feature>